<dbReference type="HOGENOM" id="CLU_2823200_0_0_5"/>
<evidence type="ECO:0000313" key="1">
    <source>
        <dbReference type="EMBL" id="ABZ73178.1"/>
    </source>
</evidence>
<reference evidence="1" key="1">
    <citation type="submission" date="2008-01" db="EMBL/GenBank/DDBJ databases">
        <title>Complete sequence of chromosome of Caulobacter sp. K31.</title>
        <authorList>
            <consortium name="US DOE Joint Genome Institute"/>
            <person name="Copeland A."/>
            <person name="Lucas S."/>
            <person name="Lapidus A."/>
            <person name="Barry K."/>
            <person name="Glavina del Rio T."/>
            <person name="Dalin E."/>
            <person name="Tice H."/>
            <person name="Pitluck S."/>
            <person name="Bruce D."/>
            <person name="Goodwin L."/>
            <person name="Thompson L.S."/>
            <person name="Brettin T."/>
            <person name="Detter J.C."/>
            <person name="Han C."/>
            <person name="Schmutz J."/>
            <person name="Larimer F."/>
            <person name="Land M."/>
            <person name="Hauser L."/>
            <person name="Kyrpides N."/>
            <person name="Kim E."/>
            <person name="Stephens C."/>
            <person name="Richardson P."/>
        </authorList>
    </citation>
    <scope>NUCLEOTIDE SEQUENCE [LARGE SCALE GENOMIC DNA]</scope>
    <source>
        <strain evidence="1">K31</strain>
    </source>
</reference>
<gene>
    <name evidence="1" type="ordered locus">Caul_4053</name>
</gene>
<protein>
    <submittedName>
        <fullName evidence="1">Uncharacterized protein</fullName>
    </submittedName>
</protein>
<proteinExistence type="predicted"/>
<dbReference type="EMBL" id="CP000927">
    <property type="protein sequence ID" value="ABZ73178.1"/>
    <property type="molecule type" value="Genomic_DNA"/>
</dbReference>
<dbReference type="OrthoDB" id="7190629at2"/>
<name>B0SWX0_CAUSK</name>
<dbReference type="STRING" id="366602.Caul_4053"/>
<organism evidence="1">
    <name type="scientific">Caulobacter sp. (strain K31)</name>
    <dbReference type="NCBI Taxonomy" id="366602"/>
    <lineage>
        <taxon>Bacteria</taxon>
        <taxon>Pseudomonadati</taxon>
        <taxon>Pseudomonadota</taxon>
        <taxon>Alphaproteobacteria</taxon>
        <taxon>Caulobacterales</taxon>
        <taxon>Caulobacteraceae</taxon>
        <taxon>Caulobacter</taxon>
    </lineage>
</organism>
<accession>B0SWX0</accession>
<sequence length="66" mass="7634">MAIHLNSDDRLLMDRYFDCVLLRYSEGVYNLDTARAELAEAFVQMTHQEPGFRTHMQAVVDARDDA</sequence>
<dbReference type="KEGG" id="cak:Caul_4053"/>
<dbReference type="AlphaFoldDB" id="B0SWX0"/>